<gene>
    <name evidence="1" type="ORF">BB944_08190</name>
    <name evidence="2" type="ORF">DVV54_07425</name>
</gene>
<reference evidence="2" key="2">
    <citation type="submission" date="2018-07" db="EMBL/GenBank/DDBJ databases">
        <authorList>
            <consortium name="PulseNet: The National Subtyping Network for Foodborne Disease Surveillance"/>
            <person name="Tarr C.L."/>
            <person name="Trees E."/>
            <person name="Katz L.S."/>
            <person name="Carleton-Romer H.A."/>
            <person name="Stroika S."/>
            <person name="Kucerova Z."/>
            <person name="Roache K.F."/>
            <person name="Sabol A.L."/>
            <person name="Besser J."/>
            <person name="Gerner-Smidt P."/>
        </authorList>
    </citation>
    <scope>NUCLEOTIDE SEQUENCE</scope>
    <source>
        <strain evidence="2">PNUSAC005345</strain>
    </source>
</reference>
<dbReference type="EMBL" id="AACAQG010000035">
    <property type="protein sequence ID" value="EAJ7779945.1"/>
    <property type="molecule type" value="Genomic_DNA"/>
</dbReference>
<proteinExistence type="predicted"/>
<accession>A0A5T0ED04</accession>
<evidence type="ECO:0000313" key="1">
    <source>
        <dbReference type="EMBL" id="EAJ7779945.1"/>
    </source>
</evidence>
<evidence type="ECO:0000313" key="2">
    <source>
        <dbReference type="EMBL" id="EAL7777999.1"/>
    </source>
</evidence>
<organism evidence="1">
    <name type="scientific">Campylobacter coli</name>
    <dbReference type="NCBI Taxonomy" id="195"/>
    <lineage>
        <taxon>Bacteria</taxon>
        <taxon>Pseudomonadati</taxon>
        <taxon>Campylobacterota</taxon>
        <taxon>Epsilonproteobacteria</taxon>
        <taxon>Campylobacterales</taxon>
        <taxon>Campylobacteraceae</taxon>
        <taxon>Campylobacter</taxon>
    </lineage>
</organism>
<dbReference type="EMBL" id="AACRCY010000012">
    <property type="protein sequence ID" value="EAL7777999.1"/>
    <property type="molecule type" value="Genomic_DNA"/>
</dbReference>
<dbReference type="Pfam" id="PF07087">
    <property type="entry name" value="DUF1353"/>
    <property type="match status" value="1"/>
</dbReference>
<comment type="caution">
    <text evidence="1">The sequence shown here is derived from an EMBL/GenBank/DDBJ whole genome shotgun (WGS) entry which is preliminary data.</text>
</comment>
<dbReference type="InterPro" id="IPR010767">
    <property type="entry name" value="Phage_CGC-2007_Cje0229"/>
</dbReference>
<sequence length="128" mass="14955">MTKTELKRVCVKPYDKDKFEVVENYEFSLPNYKGIVPKGFKTDGASIPRFFWSLFPPFKSEYFSACVVHDFLCEKANSRSDYKIADLALKEAMAFLGCSKFKIFVFYHSCNLYHVIKCIFNSIKKELK</sequence>
<protein>
    <submittedName>
        <fullName evidence="1">DUF1353 domain-containing protein</fullName>
    </submittedName>
</protein>
<name>A0A5T0ED04_CAMCO</name>
<reference evidence="1" key="1">
    <citation type="submission" date="2018-05" db="EMBL/GenBank/DDBJ databases">
        <authorList>
            <consortium name="NARMS: The National Antimicrobial Resistance Monitoring System"/>
        </authorList>
    </citation>
    <scope>NUCLEOTIDE SEQUENCE</scope>
    <source>
        <strain evidence="1">FSIS1607015</strain>
    </source>
</reference>
<dbReference type="AlphaFoldDB" id="A0A5T0ED04"/>